<sequence>MSQQQFSSSYKFQKYWDCKYHKEHEDGIHINNVFIGKNYEGKTRFYCQFCSETEDEIWARARKEDKIKIAYLNIIKYKQETVEMPEPKLEQVMPLDPNIKMKCREQIKAYLETEQKDLQRLSEFINNFQDNILAEIGNSKQRALTYYSELKNLGQKLEDRYYEIVDCSKISEIINGNEDKETLHELLQQFINERLDNTSNNKELDKLCKEFNDKLNLYTKDQSTMLSDTIVEYTKKITFDSNKIARTDKFEDDVNNCMAKLKLGSQTQQKKQAVLFNNIKQSNFQIENHDSKIETLTSQSDLCFAKFTKPLDFKQCYQFIFKMTNLNQNKALKVTLGVGDKDELSGLTHYKTFFNQSDDRCNFVQQGQDLSLPSSESPNEITVVLNLNLSKNRFYFTDKNRVSQNLMTKRIPFSQESNYGLYVHSQGQASITLLHYEIKQQS</sequence>
<evidence type="ECO:0000313" key="2">
    <source>
        <dbReference type="Proteomes" id="UP000009168"/>
    </source>
</evidence>
<dbReference type="GeneID" id="7823693"/>
<dbReference type="KEGG" id="tet:TTHERM_00773680"/>
<dbReference type="HOGENOM" id="CLU_620414_0_0_1"/>
<accession>I7MFH8</accession>
<reference evidence="2" key="1">
    <citation type="journal article" date="2006" name="PLoS Biol.">
        <title>Macronuclear genome sequence of the ciliate Tetrahymena thermophila, a model eukaryote.</title>
        <authorList>
            <person name="Eisen J.A."/>
            <person name="Coyne R.S."/>
            <person name="Wu M."/>
            <person name="Wu D."/>
            <person name="Thiagarajan M."/>
            <person name="Wortman J.R."/>
            <person name="Badger J.H."/>
            <person name="Ren Q."/>
            <person name="Amedeo P."/>
            <person name="Jones K.M."/>
            <person name="Tallon L.J."/>
            <person name="Delcher A.L."/>
            <person name="Salzberg S.L."/>
            <person name="Silva J.C."/>
            <person name="Haas B.J."/>
            <person name="Majoros W.H."/>
            <person name="Farzad M."/>
            <person name="Carlton J.M."/>
            <person name="Smith R.K. Jr."/>
            <person name="Garg J."/>
            <person name="Pearlman R.E."/>
            <person name="Karrer K.M."/>
            <person name="Sun L."/>
            <person name="Manning G."/>
            <person name="Elde N.C."/>
            <person name="Turkewitz A.P."/>
            <person name="Asai D.J."/>
            <person name="Wilkes D.E."/>
            <person name="Wang Y."/>
            <person name="Cai H."/>
            <person name="Collins K."/>
            <person name="Stewart B.A."/>
            <person name="Lee S.R."/>
            <person name="Wilamowska K."/>
            <person name="Weinberg Z."/>
            <person name="Ruzzo W.L."/>
            <person name="Wloga D."/>
            <person name="Gaertig J."/>
            <person name="Frankel J."/>
            <person name="Tsao C.-C."/>
            <person name="Gorovsky M.A."/>
            <person name="Keeling P.J."/>
            <person name="Waller R.F."/>
            <person name="Patron N.J."/>
            <person name="Cherry J.M."/>
            <person name="Stover N.A."/>
            <person name="Krieger C.J."/>
            <person name="del Toro C."/>
            <person name="Ryder H.F."/>
            <person name="Williamson S.C."/>
            <person name="Barbeau R.A."/>
            <person name="Hamilton E.P."/>
            <person name="Orias E."/>
        </authorList>
    </citation>
    <scope>NUCLEOTIDE SEQUENCE [LARGE SCALE GENOMIC DNA]</scope>
    <source>
        <strain evidence="2">SB210</strain>
    </source>
</reference>
<keyword evidence="2" id="KW-1185">Reference proteome</keyword>
<dbReference type="AlphaFoldDB" id="I7MFH8"/>
<dbReference type="RefSeq" id="XP_001031621.1">
    <property type="nucleotide sequence ID" value="XM_001031621.3"/>
</dbReference>
<proteinExistence type="predicted"/>
<dbReference type="EMBL" id="GG662514">
    <property type="protein sequence ID" value="EAR83958.1"/>
    <property type="molecule type" value="Genomic_DNA"/>
</dbReference>
<dbReference type="Proteomes" id="UP000009168">
    <property type="component" value="Unassembled WGS sequence"/>
</dbReference>
<organism evidence="1 2">
    <name type="scientific">Tetrahymena thermophila (strain SB210)</name>
    <dbReference type="NCBI Taxonomy" id="312017"/>
    <lineage>
        <taxon>Eukaryota</taxon>
        <taxon>Sar</taxon>
        <taxon>Alveolata</taxon>
        <taxon>Ciliophora</taxon>
        <taxon>Intramacronucleata</taxon>
        <taxon>Oligohymenophorea</taxon>
        <taxon>Hymenostomatida</taxon>
        <taxon>Tetrahymenina</taxon>
        <taxon>Tetrahymenidae</taxon>
        <taxon>Tetrahymena</taxon>
    </lineage>
</organism>
<name>I7MFH8_TETTS</name>
<protein>
    <submittedName>
        <fullName evidence="1">Uncharacterized protein</fullName>
    </submittedName>
</protein>
<dbReference type="InParanoid" id="I7MFH8"/>
<evidence type="ECO:0000313" key="1">
    <source>
        <dbReference type="EMBL" id="EAR83958.1"/>
    </source>
</evidence>
<gene>
    <name evidence="1" type="ORF">TTHERM_00773680</name>
</gene>